<evidence type="ECO:0000256" key="4">
    <source>
        <dbReference type="ARBA" id="ARBA00022679"/>
    </source>
</evidence>
<dbReference type="Pfam" id="PF22605">
    <property type="entry name" value="IBR_2"/>
    <property type="match status" value="1"/>
</dbReference>
<dbReference type="InterPro" id="IPR001841">
    <property type="entry name" value="Znf_RING"/>
</dbReference>
<accession>A0AAE0MHW4</accession>
<name>A0AAE0MHW4_9PEZI</name>
<keyword evidence="14" id="KW-1185">Reference proteome</keyword>
<dbReference type="InterPro" id="IPR036465">
    <property type="entry name" value="vWFA_dom_sf"/>
</dbReference>
<evidence type="ECO:0000313" key="13">
    <source>
        <dbReference type="EMBL" id="KAK3332795.1"/>
    </source>
</evidence>
<reference evidence="13" key="1">
    <citation type="journal article" date="2023" name="Mol. Phylogenet. Evol.">
        <title>Genome-scale phylogeny and comparative genomics of the fungal order Sordariales.</title>
        <authorList>
            <person name="Hensen N."/>
            <person name="Bonometti L."/>
            <person name="Westerberg I."/>
            <person name="Brannstrom I.O."/>
            <person name="Guillou S."/>
            <person name="Cros-Aarteil S."/>
            <person name="Calhoun S."/>
            <person name="Haridas S."/>
            <person name="Kuo A."/>
            <person name="Mondo S."/>
            <person name="Pangilinan J."/>
            <person name="Riley R."/>
            <person name="LaButti K."/>
            <person name="Andreopoulos B."/>
            <person name="Lipzen A."/>
            <person name="Chen C."/>
            <person name="Yan M."/>
            <person name="Daum C."/>
            <person name="Ng V."/>
            <person name="Clum A."/>
            <person name="Steindorff A."/>
            <person name="Ohm R.A."/>
            <person name="Martin F."/>
            <person name="Silar P."/>
            <person name="Natvig D.O."/>
            <person name="Lalanne C."/>
            <person name="Gautier V."/>
            <person name="Ament-Velasquez S.L."/>
            <person name="Kruys A."/>
            <person name="Hutchinson M.I."/>
            <person name="Powell A.J."/>
            <person name="Barry K."/>
            <person name="Miller A.N."/>
            <person name="Grigoriev I.V."/>
            <person name="Debuchy R."/>
            <person name="Gladieux P."/>
            <person name="Hiltunen Thoren M."/>
            <person name="Johannesson H."/>
        </authorList>
    </citation>
    <scope>NUCLEOTIDE SEQUENCE</scope>
    <source>
        <strain evidence="13">SMH4131-1</strain>
    </source>
</reference>
<keyword evidence="5" id="KW-0479">Metal-binding</keyword>
<dbReference type="PROSITE" id="PS50089">
    <property type="entry name" value="ZF_RING_2"/>
    <property type="match status" value="1"/>
</dbReference>
<dbReference type="PANTHER" id="PTHR47763">
    <property type="entry name" value="ALPHA-PROTEIN KINASE VWKA"/>
    <property type="match status" value="1"/>
</dbReference>
<evidence type="ECO:0000256" key="8">
    <source>
        <dbReference type="ARBA" id="ARBA00022786"/>
    </source>
</evidence>
<evidence type="ECO:0000259" key="11">
    <source>
        <dbReference type="PROSITE" id="PS50089"/>
    </source>
</evidence>
<dbReference type="GO" id="GO:0004674">
    <property type="term" value="F:protein serine/threonine kinase activity"/>
    <property type="evidence" value="ECO:0007669"/>
    <property type="project" value="TreeGrafter"/>
</dbReference>
<comment type="pathway">
    <text evidence="2">Protein modification; protein ubiquitination.</text>
</comment>
<dbReference type="InterPro" id="IPR044066">
    <property type="entry name" value="TRIAD_supradom"/>
</dbReference>
<evidence type="ECO:0000256" key="7">
    <source>
        <dbReference type="ARBA" id="ARBA00022771"/>
    </source>
</evidence>
<sequence length="1094" mass="120797">MACTTGMENLHISTPEGTSSLRAPEMYDLLILTDATASMGTYLQSLNKSLPDIIQISALTGCFSRIGVLAYRDYCGGKLTEWSGWHTMIHGGEPGAISQAELLTFVRQLRADAGGDIPEATKTGLAHAYQVMRPEAKTIMLLYADAPPHSHLTTGHNHSTEIRELGSNRYGETAHRFVDWVSATQALRDNGTQVFCIVSPSGYNSNVWTNTVSFYSFLSARTGGVCLDVSGNCSTENISTLTVGLLLAWMGVEKQGAKLEMKELGKVVRYKDANTIGNFKSENDRAGDLYIPSKQSPDAVKKVWQNLAIPTLSMAVMGQVIPRREHPATDLAKRYAIDPDYRVLVAAQLADIIASDVTAIALNPVLGTLWRTVCADRPNPAREALLLEFGLQIERNKDPEKKERMKSWLEESYDHGGAILELIDSVPVDARFPCVFLDPTLNFNKAVSGETGNDEADSTPLTRDDLLDIGRSCDYRTLRRVGQALTHLTYVNSKDKLPLHVRDATEDTVPLIPMALAQPEHKREFWKILLHTVLPGTMLGARPAALLAALSVRMGIKPLKAAAYTELAAWKDKWNTLDIPETWNTNCLGLILEADSKKSQEGGEALLNDEDRLLFRTLVDYKLLEMNLDTSLSATIGWCPSKSKMSIGPVVLCKICQFPRSVTIMAGGGVCGPCAYALSVGKEGEAFSLAVEGNVSKSDTSTTEATWVECLVPQCRAQYVVYKPDDLRVRPKCHYCRQKGLLPKGHPTYHESTVPPVLECTQCLSRVIYPTEYRPRSLNPDDYECIACSIGRATLITEETTARQLADENGTSFLLRNDNKKIPSPFAGRSLFHVISTAGTADFTKRVQILPPTNLELTIRGKVIQNQPSLLAALQTWITTRRVESGTCSLCFNTVKKNALNRACGRKGCNERICASCLDSWYGLNTPGRVLNVAALSCPFCRREPSPQTNLPPRVKTLPGVRNAVREVGEWIYAWCLGCETAKRFERRECARGAPVTAERWNCDECQDASRAGTHKEEVAIKNCPGCGTPTEKTAGCDHMECSVGDCGKHWCWNCGKAVDRGEIYEHMTEVHGGWYNGRDYNNEEEGEYYDYED</sequence>
<keyword evidence="9" id="KW-0862">Zinc</keyword>
<evidence type="ECO:0000256" key="2">
    <source>
        <dbReference type="ARBA" id="ARBA00004906"/>
    </source>
</evidence>
<comment type="catalytic activity">
    <reaction evidence="1">
        <text>[E2 ubiquitin-conjugating enzyme]-S-ubiquitinyl-L-cysteine + [acceptor protein]-L-lysine = [E2 ubiquitin-conjugating enzyme]-L-cysteine + [acceptor protein]-N(6)-ubiquitinyl-L-lysine.</text>
        <dbReference type="EC" id="2.3.2.31"/>
    </reaction>
</comment>
<dbReference type="Gene3D" id="3.40.50.410">
    <property type="entry name" value="von Willebrand factor, type A domain"/>
    <property type="match status" value="1"/>
</dbReference>
<feature type="domain" description="RING-type" evidence="12">
    <location>
        <begin position="884"/>
        <end position="1078"/>
    </location>
</feature>
<dbReference type="Gene3D" id="3.30.40.10">
    <property type="entry name" value="Zinc/RING finger domain, C3HC4 (zinc finger)"/>
    <property type="match status" value="1"/>
</dbReference>
<keyword evidence="8" id="KW-0833">Ubl conjugation pathway</keyword>
<evidence type="ECO:0000256" key="6">
    <source>
        <dbReference type="ARBA" id="ARBA00022737"/>
    </source>
</evidence>
<dbReference type="EMBL" id="JAUEPO010000002">
    <property type="protein sequence ID" value="KAK3332795.1"/>
    <property type="molecule type" value="Genomic_DNA"/>
</dbReference>
<keyword evidence="7 10" id="KW-0863">Zinc-finger</keyword>
<evidence type="ECO:0000256" key="1">
    <source>
        <dbReference type="ARBA" id="ARBA00001798"/>
    </source>
</evidence>
<dbReference type="SUPFAM" id="SSF57850">
    <property type="entry name" value="RING/U-box"/>
    <property type="match status" value="2"/>
</dbReference>
<dbReference type="InterPro" id="IPR052969">
    <property type="entry name" value="Thr-specific_kinase-like"/>
</dbReference>
<proteinExistence type="predicted"/>
<dbReference type="GO" id="GO:0008270">
    <property type="term" value="F:zinc ion binding"/>
    <property type="evidence" value="ECO:0007669"/>
    <property type="project" value="UniProtKB-KW"/>
</dbReference>
<evidence type="ECO:0000256" key="3">
    <source>
        <dbReference type="ARBA" id="ARBA00012251"/>
    </source>
</evidence>
<reference evidence="13" key="2">
    <citation type="submission" date="2023-06" db="EMBL/GenBank/DDBJ databases">
        <authorList>
            <consortium name="Lawrence Berkeley National Laboratory"/>
            <person name="Haridas S."/>
            <person name="Hensen N."/>
            <person name="Bonometti L."/>
            <person name="Westerberg I."/>
            <person name="Brannstrom I.O."/>
            <person name="Guillou S."/>
            <person name="Cros-Aarteil S."/>
            <person name="Calhoun S."/>
            <person name="Kuo A."/>
            <person name="Mondo S."/>
            <person name="Pangilinan J."/>
            <person name="Riley R."/>
            <person name="Labutti K."/>
            <person name="Andreopoulos B."/>
            <person name="Lipzen A."/>
            <person name="Chen C."/>
            <person name="Yanf M."/>
            <person name="Daum C."/>
            <person name="Ng V."/>
            <person name="Clum A."/>
            <person name="Steindorff A."/>
            <person name="Ohm R."/>
            <person name="Martin F."/>
            <person name="Silar P."/>
            <person name="Natvig D."/>
            <person name="Lalanne C."/>
            <person name="Gautier V."/>
            <person name="Ament-Velasquez S.L."/>
            <person name="Kruys A."/>
            <person name="Hutchinson M.I."/>
            <person name="Powell A.J."/>
            <person name="Barry K."/>
            <person name="Miller A.N."/>
            <person name="Grigoriev I.V."/>
            <person name="Debuchy R."/>
            <person name="Gladieux P."/>
            <person name="Thoren M.H."/>
            <person name="Johannesson H."/>
        </authorList>
    </citation>
    <scope>NUCLEOTIDE SEQUENCE</scope>
    <source>
        <strain evidence="13">SMH4131-1</strain>
    </source>
</reference>
<keyword evidence="6" id="KW-0677">Repeat</keyword>
<dbReference type="PANTHER" id="PTHR47763:SF1">
    <property type="entry name" value="DUF659 DOMAIN-CONTAINING PROTEIN"/>
    <property type="match status" value="1"/>
</dbReference>
<gene>
    <name evidence="13" type="ORF">B0T19DRAFT_416515</name>
</gene>
<dbReference type="EC" id="2.3.2.31" evidence="3"/>
<dbReference type="Gene3D" id="1.20.120.1750">
    <property type="match status" value="1"/>
</dbReference>
<comment type="caution">
    <text evidence="13">The sequence shown here is derived from an EMBL/GenBank/DDBJ whole genome shotgun (WGS) entry which is preliminary data.</text>
</comment>
<evidence type="ECO:0000256" key="5">
    <source>
        <dbReference type="ARBA" id="ARBA00022723"/>
    </source>
</evidence>
<dbReference type="SUPFAM" id="SSF53300">
    <property type="entry name" value="vWA-like"/>
    <property type="match status" value="1"/>
</dbReference>
<evidence type="ECO:0000256" key="10">
    <source>
        <dbReference type="PROSITE-ProRule" id="PRU00175"/>
    </source>
</evidence>
<dbReference type="Proteomes" id="UP001286456">
    <property type="component" value="Unassembled WGS sequence"/>
</dbReference>
<keyword evidence="4" id="KW-0808">Transferase</keyword>
<evidence type="ECO:0000259" key="12">
    <source>
        <dbReference type="PROSITE" id="PS51873"/>
    </source>
</evidence>
<dbReference type="AlphaFoldDB" id="A0AAE0MHW4"/>
<organism evidence="13 14">
    <name type="scientific">Cercophora scortea</name>
    <dbReference type="NCBI Taxonomy" id="314031"/>
    <lineage>
        <taxon>Eukaryota</taxon>
        <taxon>Fungi</taxon>
        <taxon>Dikarya</taxon>
        <taxon>Ascomycota</taxon>
        <taxon>Pezizomycotina</taxon>
        <taxon>Sordariomycetes</taxon>
        <taxon>Sordariomycetidae</taxon>
        <taxon>Sordariales</taxon>
        <taxon>Lasiosphaeriaceae</taxon>
        <taxon>Cercophora</taxon>
    </lineage>
</organism>
<dbReference type="InterPro" id="IPR054694">
    <property type="entry name" value="Parkin-like_IBR"/>
</dbReference>
<evidence type="ECO:0000256" key="9">
    <source>
        <dbReference type="ARBA" id="ARBA00022833"/>
    </source>
</evidence>
<dbReference type="GO" id="GO:0005737">
    <property type="term" value="C:cytoplasm"/>
    <property type="evidence" value="ECO:0007669"/>
    <property type="project" value="TreeGrafter"/>
</dbReference>
<evidence type="ECO:0000313" key="14">
    <source>
        <dbReference type="Proteomes" id="UP001286456"/>
    </source>
</evidence>
<dbReference type="PROSITE" id="PS51873">
    <property type="entry name" value="TRIAD"/>
    <property type="match status" value="1"/>
</dbReference>
<dbReference type="InterPro" id="IPR013083">
    <property type="entry name" value="Znf_RING/FYVE/PHD"/>
</dbReference>
<feature type="domain" description="RING-type" evidence="11">
    <location>
        <begin position="888"/>
        <end position="942"/>
    </location>
</feature>
<protein>
    <recommendedName>
        <fullName evidence="3">RBR-type E3 ubiquitin transferase</fullName>
        <ecNumber evidence="3">2.3.2.31</ecNumber>
    </recommendedName>
</protein>
<dbReference type="GO" id="GO:0061630">
    <property type="term" value="F:ubiquitin protein ligase activity"/>
    <property type="evidence" value="ECO:0007669"/>
    <property type="project" value="UniProtKB-EC"/>
</dbReference>